<dbReference type="PIRSF" id="PIRSF018297">
    <property type="entry name" value="Doc"/>
    <property type="match status" value="1"/>
</dbReference>
<dbReference type="InterPro" id="IPR036597">
    <property type="entry name" value="Fido-like_dom_sf"/>
</dbReference>
<dbReference type="NCBIfam" id="TIGR01550">
    <property type="entry name" value="DOC_P1"/>
    <property type="match status" value="1"/>
</dbReference>
<name>A0ABS5DTD1_9BURK</name>
<comment type="caution">
    <text evidence="2">The sequence shown here is derived from an EMBL/GenBank/DDBJ whole genome shotgun (WGS) entry which is preliminary data.</text>
</comment>
<dbReference type="PROSITE" id="PS51459">
    <property type="entry name" value="FIDO"/>
    <property type="match status" value="1"/>
</dbReference>
<dbReference type="PANTHER" id="PTHR39426">
    <property type="entry name" value="HOMOLOGY TO DEATH-ON-CURING PROTEIN OF PHAGE P1"/>
    <property type="match status" value="1"/>
</dbReference>
<keyword evidence="3" id="KW-1185">Reference proteome</keyword>
<dbReference type="RefSeq" id="WP_210805735.1">
    <property type="nucleotide sequence ID" value="NZ_JAGQDG010000001.1"/>
</dbReference>
<organism evidence="2 3">
    <name type="scientific">Ideonella paludis</name>
    <dbReference type="NCBI Taxonomy" id="1233411"/>
    <lineage>
        <taxon>Bacteria</taxon>
        <taxon>Pseudomonadati</taxon>
        <taxon>Pseudomonadota</taxon>
        <taxon>Betaproteobacteria</taxon>
        <taxon>Burkholderiales</taxon>
        <taxon>Sphaerotilaceae</taxon>
        <taxon>Ideonella</taxon>
    </lineage>
</organism>
<dbReference type="InterPro" id="IPR003812">
    <property type="entry name" value="Fido"/>
</dbReference>
<dbReference type="Gene3D" id="1.20.120.1870">
    <property type="entry name" value="Fic/DOC protein, Fido domain"/>
    <property type="match status" value="1"/>
</dbReference>
<proteinExistence type="predicted"/>
<evidence type="ECO:0000313" key="3">
    <source>
        <dbReference type="Proteomes" id="UP000672097"/>
    </source>
</evidence>
<feature type="domain" description="Fido" evidence="1">
    <location>
        <begin position="6"/>
        <end position="122"/>
    </location>
</feature>
<accession>A0ABS5DTD1</accession>
<dbReference type="Proteomes" id="UP000672097">
    <property type="component" value="Unassembled WGS sequence"/>
</dbReference>
<dbReference type="Pfam" id="PF02661">
    <property type="entry name" value="Fic"/>
    <property type="match status" value="1"/>
</dbReference>
<dbReference type="InterPro" id="IPR053737">
    <property type="entry name" value="Type_II_TA_Toxin"/>
</dbReference>
<dbReference type="InterPro" id="IPR006440">
    <property type="entry name" value="Doc"/>
</dbReference>
<protein>
    <submittedName>
        <fullName evidence="2">Type II toxin-antitoxin system death-on-curing family toxin</fullName>
    </submittedName>
</protein>
<dbReference type="PANTHER" id="PTHR39426:SF1">
    <property type="entry name" value="HOMOLOGY TO DEATH-ON-CURING PROTEIN OF PHAGE P1"/>
    <property type="match status" value="1"/>
</dbReference>
<gene>
    <name evidence="2" type="ORF">KAK11_02320</name>
</gene>
<dbReference type="SUPFAM" id="SSF140931">
    <property type="entry name" value="Fic-like"/>
    <property type="match status" value="1"/>
</dbReference>
<evidence type="ECO:0000313" key="2">
    <source>
        <dbReference type="EMBL" id="MBQ0934146.1"/>
    </source>
</evidence>
<dbReference type="EMBL" id="JAGQDG010000001">
    <property type="protein sequence ID" value="MBQ0934146.1"/>
    <property type="molecule type" value="Genomic_DNA"/>
</dbReference>
<reference evidence="2 3" key="1">
    <citation type="submission" date="2021-04" db="EMBL/GenBank/DDBJ databases">
        <title>The genome sequence of type strain Ideonella paludis KCTC 32238.</title>
        <authorList>
            <person name="Liu Y."/>
        </authorList>
    </citation>
    <scope>NUCLEOTIDE SEQUENCE [LARGE SCALE GENOMIC DNA]</scope>
    <source>
        <strain evidence="2 3">KCTC 32238</strain>
    </source>
</reference>
<evidence type="ECO:0000259" key="1">
    <source>
        <dbReference type="PROSITE" id="PS51459"/>
    </source>
</evidence>
<sequence length="127" mass="13688">MAWRFVDERVLCLLHDESLAEHGGAPGLRDQGLLSSALARPKQLAHDAEPDLADLTACYGVALAKNHAFVDGNKRAAFLAIGLCLAINGHRLVVSQAEATLTIFAVAAGDMSEEALAHWLRQHIQPR</sequence>